<evidence type="ECO:0000313" key="6">
    <source>
        <dbReference type="Proteomes" id="UP000019116"/>
    </source>
</evidence>
<dbReference type="Gramene" id="TraesARI6D03G03643570.1">
    <property type="protein sequence ID" value="TraesARI6D03G03643570.1.CDS1"/>
    <property type="gene ID" value="TraesARI6D03G03643570"/>
</dbReference>
<dbReference type="SUPFAM" id="SSF54695">
    <property type="entry name" value="POZ domain"/>
    <property type="match status" value="1"/>
</dbReference>
<dbReference type="InterPro" id="IPR056423">
    <property type="entry name" value="BACK_BPM_SPOP"/>
</dbReference>
<dbReference type="SMR" id="A0A3B6QBU1"/>
<dbReference type="PROSITE" id="PS50097">
    <property type="entry name" value="BTB"/>
    <property type="match status" value="1"/>
</dbReference>
<dbReference type="Gene3D" id="3.30.710.10">
    <property type="entry name" value="Potassium Channel Kv1.1, Chain A"/>
    <property type="match status" value="1"/>
</dbReference>
<dbReference type="Gramene" id="TraesLDM6D03G03683170.1">
    <property type="protein sequence ID" value="TraesLDM6D03G03683170.1.CDS1"/>
    <property type="gene ID" value="TraesLDM6D03G03683170"/>
</dbReference>
<dbReference type="Pfam" id="PF22486">
    <property type="entry name" value="MATH_2"/>
    <property type="match status" value="1"/>
</dbReference>
<protein>
    <recommendedName>
        <fullName evidence="7">BTB domain-containing protein</fullName>
    </recommendedName>
</protein>
<dbReference type="Gramene" id="TraesPARA_EIv1.0_2193900.1">
    <property type="protein sequence ID" value="TraesPARA_EIv1.0_2193900.1.CDS1"/>
    <property type="gene ID" value="TraesPARA_EIv1.0_2193900"/>
</dbReference>
<dbReference type="OrthoDB" id="6359816at2759"/>
<dbReference type="GO" id="GO:0016567">
    <property type="term" value="P:protein ubiquitination"/>
    <property type="evidence" value="ECO:0007669"/>
    <property type="project" value="InterPro"/>
</dbReference>
<dbReference type="Gramene" id="TraesKAR6D01G0072810.1">
    <property type="protein sequence ID" value="cds.TraesKAR6D01G0072810.1"/>
    <property type="gene ID" value="TraesKAR6D01G0072810"/>
</dbReference>
<proteinExistence type="inferred from homology"/>
<dbReference type="Gramene" id="TraesJUL6D03G03712330.1">
    <property type="protein sequence ID" value="TraesJUL6D03G03712330.1.CDS1"/>
    <property type="gene ID" value="TraesJUL6D03G03712330"/>
</dbReference>
<dbReference type="KEGG" id="taes:123141213"/>
<dbReference type="PANTHER" id="PTHR26379:SF446">
    <property type="entry name" value="BTB_POZ AND MATH DOMAIN-CONTAINING PROTEIN 1"/>
    <property type="match status" value="1"/>
</dbReference>
<evidence type="ECO:0000313" key="5">
    <source>
        <dbReference type="EnsemblPlants" id="TraesCS6D02G111200.1.cds1"/>
    </source>
</evidence>
<organism evidence="5">
    <name type="scientific">Triticum aestivum</name>
    <name type="common">Wheat</name>
    <dbReference type="NCBI Taxonomy" id="4565"/>
    <lineage>
        <taxon>Eukaryota</taxon>
        <taxon>Viridiplantae</taxon>
        <taxon>Streptophyta</taxon>
        <taxon>Embryophyta</taxon>
        <taxon>Tracheophyta</taxon>
        <taxon>Spermatophyta</taxon>
        <taxon>Magnoliopsida</taxon>
        <taxon>Liliopsida</taxon>
        <taxon>Poales</taxon>
        <taxon>Poaceae</taxon>
        <taxon>BOP clade</taxon>
        <taxon>Pooideae</taxon>
        <taxon>Triticodae</taxon>
        <taxon>Triticeae</taxon>
        <taxon>Triticinae</taxon>
        <taxon>Triticum</taxon>
    </lineage>
</organism>
<evidence type="ECO:0000256" key="1">
    <source>
        <dbReference type="ARBA" id="ARBA00004906"/>
    </source>
</evidence>
<dbReference type="AlphaFoldDB" id="A0A3B6QBU1"/>
<dbReference type="Pfam" id="PF24570">
    <property type="entry name" value="BACK_BPM_SPOP"/>
    <property type="match status" value="1"/>
</dbReference>
<dbReference type="Gramene" id="TraesCS6D02G111200.1">
    <property type="protein sequence ID" value="TraesCS6D02G111200.1.cds1"/>
    <property type="gene ID" value="TraesCS6D02G111200"/>
</dbReference>
<evidence type="ECO:0000259" key="4">
    <source>
        <dbReference type="PROSITE" id="PS50144"/>
    </source>
</evidence>
<reference evidence="5" key="2">
    <citation type="submission" date="2018-10" db="UniProtKB">
        <authorList>
            <consortium name="EnsemblPlants"/>
        </authorList>
    </citation>
    <scope>IDENTIFICATION</scope>
</reference>
<dbReference type="Gramene" id="TraesCS6D03G0242600.1">
    <property type="protein sequence ID" value="TraesCS6D03G0242600.1.CDS1"/>
    <property type="gene ID" value="TraesCS6D03G0242600"/>
</dbReference>
<dbReference type="Gramene" id="TraesMAC6D03G03678030.1">
    <property type="protein sequence ID" value="TraesMAC6D03G03678030.1.CDS1"/>
    <property type="gene ID" value="TraesMAC6D03G03678030"/>
</dbReference>
<name>A0A3B6QBU1_WHEAT</name>
<dbReference type="Gene3D" id="1.25.40.420">
    <property type="match status" value="1"/>
</dbReference>
<dbReference type="Gramene" id="TraesCAD_scaffold_047131_01G000200.1">
    <property type="protein sequence ID" value="TraesCAD_scaffold_047131_01G000200.1"/>
    <property type="gene ID" value="TraesCAD_scaffold_047131_01G000200"/>
</dbReference>
<dbReference type="Gramene" id="TraesSYM6D03G03626470.1">
    <property type="protein sequence ID" value="TraesSYM6D03G03626470.1.CDS1"/>
    <property type="gene ID" value="TraesSYM6D03G03626470"/>
</dbReference>
<dbReference type="Gramene" id="TraesCLE_scaffold_063995_01G000200.1">
    <property type="protein sequence ID" value="TraesCLE_scaffold_063995_01G000200.1"/>
    <property type="gene ID" value="TraesCLE_scaffold_063995_01G000200"/>
</dbReference>
<dbReference type="InterPro" id="IPR011333">
    <property type="entry name" value="SKP1/BTB/POZ_sf"/>
</dbReference>
<dbReference type="InterPro" id="IPR000210">
    <property type="entry name" value="BTB/POZ_dom"/>
</dbReference>
<evidence type="ECO:0000256" key="2">
    <source>
        <dbReference type="ARBA" id="ARBA00010846"/>
    </source>
</evidence>
<dbReference type="GeneID" id="123141213"/>
<dbReference type="PROSITE" id="PS50144">
    <property type="entry name" value="MATH"/>
    <property type="match status" value="1"/>
</dbReference>
<comment type="similarity">
    <text evidence="2">Belongs to the Tdpoz family.</text>
</comment>
<dbReference type="EnsemblPlants" id="TraesCS6D02G111200.1">
    <property type="protein sequence ID" value="TraesCS6D02G111200.1.cds1"/>
    <property type="gene ID" value="TraesCS6D02G111200"/>
</dbReference>
<dbReference type="SMART" id="SM00225">
    <property type="entry name" value="BTB"/>
    <property type="match status" value="1"/>
</dbReference>
<dbReference type="InterPro" id="IPR002083">
    <property type="entry name" value="MATH/TRAF_dom"/>
</dbReference>
<feature type="domain" description="BTB" evidence="3">
    <location>
        <begin position="175"/>
        <end position="247"/>
    </location>
</feature>
<dbReference type="Gene3D" id="2.60.210.10">
    <property type="entry name" value="Apoptosis, Tumor Necrosis Factor Receptor Associated Protein 2, Chain A"/>
    <property type="match status" value="1"/>
</dbReference>
<dbReference type="Gramene" id="TraesJAG6D03G03662810.1">
    <property type="protein sequence ID" value="TraesJAG6D03G03662810.1.CDS1"/>
    <property type="gene ID" value="TraesJAG6D03G03662810"/>
</dbReference>
<dbReference type="InterPro" id="IPR045005">
    <property type="entry name" value="BPM1-6"/>
</dbReference>
<dbReference type="Gramene" id="TraesROB_scaffold_080079_01G000200.1">
    <property type="protein sequence ID" value="TraesROB_scaffold_080079_01G000200.1"/>
    <property type="gene ID" value="TraesROB_scaffold_080079_01G000200"/>
</dbReference>
<dbReference type="Pfam" id="PF00651">
    <property type="entry name" value="BTB"/>
    <property type="match status" value="1"/>
</dbReference>
<accession>A0A3B6QBU1</accession>
<dbReference type="Proteomes" id="UP000019116">
    <property type="component" value="Chromosome 6D"/>
</dbReference>
<evidence type="ECO:0000259" key="3">
    <source>
        <dbReference type="PROSITE" id="PS50097"/>
    </source>
</evidence>
<dbReference type="Gramene" id="TraesSTA6D03G03673520.1">
    <property type="protein sequence ID" value="TraesSTA6D03G03673520.1.CDS1"/>
    <property type="gene ID" value="TraesSTA6D03G03673520"/>
</dbReference>
<dbReference type="PANTHER" id="PTHR26379">
    <property type="entry name" value="BTB/POZ AND MATH DOMAIN-CONTAINING PROTEIN 1"/>
    <property type="match status" value="1"/>
</dbReference>
<dbReference type="Gramene" id="TraesNOR6D03G03719870.1">
    <property type="protein sequence ID" value="TraesNOR6D03G03719870.1.CDS1"/>
    <property type="gene ID" value="TraesNOR6D03G03719870"/>
</dbReference>
<dbReference type="Gramene" id="TraesWEE_scaffold_120049_01G000100.1">
    <property type="protein sequence ID" value="TraesWEE_scaffold_120049_01G000100.1"/>
    <property type="gene ID" value="TraesWEE_scaffold_120049_01G000100"/>
</dbReference>
<dbReference type="Gramene" id="TraesLAC6D03G03630030.1">
    <property type="protein sequence ID" value="TraesLAC6D03G03630030.1.CDS1"/>
    <property type="gene ID" value="TraesLAC6D03G03630030"/>
</dbReference>
<dbReference type="STRING" id="4565.A0A3B6QBU1"/>
<evidence type="ECO:0008006" key="7">
    <source>
        <dbReference type="Google" id="ProtNLM"/>
    </source>
</evidence>
<feature type="domain" description="MATH" evidence="4">
    <location>
        <begin position="7"/>
        <end position="139"/>
    </location>
</feature>
<sequence>MSDSTGAAEFELNYLSIDQYPCDHVFHSDIFSAGGYEWRIACYPNDVGSFVSVFLELMDEAKNVTAIFDAAITGNDQLAAGASRFLWHRRAVHVFGFSNSPEDDHRDNDFWGFDQFVHQRDLHNYDARSNGRVTVRCSVLVVDDGKRLPMKKGIAVPPSDIGDDLGGLLDSAALTDVSFVVGDDQAAPLRAHRSVLAARSRVFKAMFSGPMLEATSPSSPVTVRDMDPETFMAMLRFIYTDDLPAGLGGDPGEDEALRSLLAAADRYALNRLKLLCARRLLDNVSVDTVAAVLDCADTYNCPELKTECINFVVADGNFKKVALTDGFLELMTRSPSILAEIRNRLGRP</sequence>
<dbReference type="InterPro" id="IPR008974">
    <property type="entry name" value="TRAF-like"/>
</dbReference>
<comment type="pathway">
    <text evidence="1">Protein modification; protein ubiquitination.</text>
</comment>
<dbReference type="CDD" id="cd00121">
    <property type="entry name" value="MATH"/>
    <property type="match status" value="1"/>
</dbReference>
<dbReference type="RefSeq" id="XP_044416351.1">
    <property type="nucleotide sequence ID" value="XM_044560416.1"/>
</dbReference>
<gene>
    <name evidence="5" type="primary">LOC123141213</name>
</gene>
<keyword evidence="6" id="KW-1185">Reference proteome</keyword>
<dbReference type="SUPFAM" id="SSF49599">
    <property type="entry name" value="TRAF domain-like"/>
    <property type="match status" value="1"/>
</dbReference>
<reference evidence="5" key="1">
    <citation type="submission" date="2018-08" db="EMBL/GenBank/DDBJ databases">
        <authorList>
            <person name="Rossello M."/>
        </authorList>
    </citation>
    <scope>NUCLEOTIDE SEQUENCE [LARGE SCALE GENOMIC DNA]</scope>
    <source>
        <strain evidence="5">cv. Chinese Spring</strain>
    </source>
</reference>